<dbReference type="OrthoDB" id="42382at2759"/>
<evidence type="ECO:0000313" key="17">
    <source>
        <dbReference type="RefSeq" id="XP_031425579.1"/>
    </source>
</evidence>
<evidence type="ECO:0000256" key="9">
    <source>
        <dbReference type="ARBA" id="ARBA00022737"/>
    </source>
</evidence>
<gene>
    <name evidence="17" type="primary">il16</name>
</gene>
<dbReference type="GO" id="GO:0005634">
    <property type="term" value="C:nucleus"/>
    <property type="evidence" value="ECO:0007669"/>
    <property type="project" value="UniProtKB-SubCell"/>
</dbReference>
<evidence type="ECO:0000259" key="15">
    <source>
        <dbReference type="PROSITE" id="PS50106"/>
    </source>
</evidence>
<dbReference type="PROSITE" id="PS50106">
    <property type="entry name" value="PDZ"/>
    <property type="match status" value="2"/>
</dbReference>
<feature type="compositionally biased region" description="Low complexity" evidence="14">
    <location>
        <begin position="364"/>
        <end position="375"/>
    </location>
</feature>
<keyword evidence="10" id="KW-0805">Transcription regulation</keyword>
<keyword evidence="6" id="KW-0145">Chemotaxis</keyword>
<keyword evidence="16" id="KW-1185">Reference proteome</keyword>
<feature type="compositionally biased region" description="Polar residues" evidence="14">
    <location>
        <begin position="73"/>
        <end position="82"/>
    </location>
</feature>
<dbReference type="RefSeq" id="XP_031425579.1">
    <property type="nucleotide sequence ID" value="XM_031569719.2"/>
</dbReference>
<evidence type="ECO:0000313" key="16">
    <source>
        <dbReference type="Proteomes" id="UP000515152"/>
    </source>
</evidence>
<keyword evidence="7" id="KW-0202">Cytokine</keyword>
<feature type="region of interest" description="Disordered" evidence="14">
    <location>
        <begin position="636"/>
        <end position="655"/>
    </location>
</feature>
<feature type="compositionally biased region" description="Low complexity" evidence="14">
    <location>
        <begin position="492"/>
        <end position="503"/>
    </location>
</feature>
<evidence type="ECO:0000256" key="2">
    <source>
        <dbReference type="ARBA" id="ARBA00004496"/>
    </source>
</evidence>
<feature type="compositionally biased region" description="Polar residues" evidence="14">
    <location>
        <begin position="220"/>
        <end position="233"/>
    </location>
</feature>
<sequence length="906" mass="96191">MTRSCSEGAYSQRCGPAGTGTGTGTAPPQQHPDVVGRVHSMDVSMASATIPRAEVVSSSRLSPTYSDDDYNVPYNSPATFPCQQPLDVVTGGSRGSKPRPPAPPRRCCRQEDVTSEEPLTDTSGSSRDSPVKEEDLLPSQNCQETSEHSGGTKAALSGSVQDTCDVIECSNRGESSQGETGTESPSHICCQKRRVALRRQARVEVTPDQLQDPWVRLSDSPENQPSPTPSTMADHTEPEEMETADTNGVSEPQSASTVPEEVPSGKKGPPVAPKPAWFRKSLNKNRQLPPEQLKPTENKSPSVSRTFGVNLRSTPSKSSIKQRIHSFETFSSAEGSERSTRRVATPTSLPAVERTACQSSAPVSSDTSTTGGSPTALKSTTDKEEPQPATVTPEVTPDQPSEEPSKDPEPEVTPEQPCEEPSKDPEPEVTPNQPSEEPSKDPEPEVTPNQPSEEPSKDPEPEVCQTTLDKEPTEETSTSPSDEATTSEADQETASPAESSASTHCPRRASSSKGTLSDKPPASEGDAPHQASLRTQSLPLNASPSPEYTGVKGLDGESLGKILSFSNQVSNAFMRSMQSLPQSPCIRPGNPWPTHAALTPDSEDQEMTDKVPLSPAADNNEKGFSVSLAELRECTMGRGEDGTGEGRAQTTPSSACAQSMISAIPQEEVDRMIEEVKALDEETLKQLEEIHVVILHKEEGIGLGFSIAGGIDLENKATTVHRVFPAGLAAQEGTIEKGDEVLSINGQTLKNVTHNDATATLRQARGLRQAVVVVCKNRDGTGAASSGAHVSSGNAGLDNSFTADETGDVVTLTMEKNAGGVGFSLEGGKGSIHGDRPLTVSRVFTGGAAEQRGMQVGDEVLQVADSSLQGLSRFEAWNLVKAVPEGPFTAIIRRKSEEQEGEKEAE</sequence>
<feature type="region of interest" description="Disordered" evidence="14">
    <location>
        <begin position="52"/>
        <end position="158"/>
    </location>
</feature>
<evidence type="ECO:0000256" key="10">
    <source>
        <dbReference type="ARBA" id="ARBA00023015"/>
    </source>
</evidence>
<evidence type="ECO:0000256" key="12">
    <source>
        <dbReference type="ARBA" id="ARBA00023242"/>
    </source>
</evidence>
<dbReference type="InterPro" id="IPR001478">
    <property type="entry name" value="PDZ"/>
</dbReference>
<evidence type="ECO:0000256" key="13">
    <source>
        <dbReference type="ARBA" id="ARBA00024706"/>
    </source>
</evidence>
<dbReference type="Pfam" id="PF00595">
    <property type="entry name" value="PDZ"/>
    <property type="match status" value="2"/>
</dbReference>
<proteinExistence type="predicted"/>
<dbReference type="FunFam" id="2.30.42.10:FF:000147">
    <property type="entry name" value="Pro-interleukin-16"/>
    <property type="match status" value="1"/>
</dbReference>
<dbReference type="CDD" id="cd06762">
    <property type="entry name" value="PDZ6_PDZD2-PDZ3_hPro-IL-16-like"/>
    <property type="match status" value="1"/>
</dbReference>
<evidence type="ECO:0000256" key="1">
    <source>
        <dbReference type="ARBA" id="ARBA00004123"/>
    </source>
</evidence>
<dbReference type="Proteomes" id="UP000515152">
    <property type="component" value="Chromosome 6"/>
</dbReference>
<keyword evidence="11" id="KW-0804">Transcription</keyword>
<keyword evidence="12" id="KW-0539">Nucleus</keyword>
<organism evidence="16 17">
    <name type="scientific">Clupea harengus</name>
    <name type="common">Atlantic herring</name>
    <dbReference type="NCBI Taxonomy" id="7950"/>
    <lineage>
        <taxon>Eukaryota</taxon>
        <taxon>Metazoa</taxon>
        <taxon>Chordata</taxon>
        <taxon>Craniata</taxon>
        <taxon>Vertebrata</taxon>
        <taxon>Euteleostomi</taxon>
        <taxon>Actinopterygii</taxon>
        <taxon>Neopterygii</taxon>
        <taxon>Teleostei</taxon>
        <taxon>Clupei</taxon>
        <taxon>Clupeiformes</taxon>
        <taxon>Clupeoidei</taxon>
        <taxon>Clupeidae</taxon>
        <taxon>Clupea</taxon>
    </lineage>
</organism>
<dbReference type="CDD" id="cd06763">
    <property type="entry name" value="PDZ7_PDZD2-PDZ4_hPro-IL-16-like"/>
    <property type="match status" value="1"/>
</dbReference>
<dbReference type="AlphaFoldDB" id="A0A6P8FI45"/>
<dbReference type="GO" id="GO:0030595">
    <property type="term" value="P:leukocyte chemotaxis"/>
    <property type="evidence" value="ECO:0007669"/>
    <property type="project" value="TreeGrafter"/>
</dbReference>
<evidence type="ECO:0000256" key="7">
    <source>
        <dbReference type="ARBA" id="ARBA00022514"/>
    </source>
</evidence>
<evidence type="ECO:0000256" key="4">
    <source>
        <dbReference type="ARBA" id="ARBA00013973"/>
    </source>
</evidence>
<evidence type="ECO:0000256" key="11">
    <source>
        <dbReference type="ARBA" id="ARBA00023163"/>
    </source>
</evidence>
<dbReference type="GeneID" id="105891129"/>
<dbReference type="GO" id="GO:0005125">
    <property type="term" value="F:cytokine activity"/>
    <property type="evidence" value="ECO:0007669"/>
    <property type="project" value="UniProtKB-KW"/>
</dbReference>
<evidence type="ECO:0000256" key="5">
    <source>
        <dbReference type="ARBA" id="ARBA00022490"/>
    </source>
</evidence>
<keyword evidence="5" id="KW-0963">Cytoplasm</keyword>
<feature type="compositionally biased region" description="Polar residues" evidence="14">
    <location>
        <begin position="475"/>
        <end position="488"/>
    </location>
</feature>
<comment type="function">
    <text evidence="13">Interleukin-16 stimulates a migratory response in CD4+ lymphocytes, monocytes, and eosinophils. Primes CD4+ T-cells for IL-2 and IL-15 responsiveness. Also induces T-lymphocyte expression of interleukin 2 receptor. Ligand for CD4.</text>
</comment>
<feature type="compositionally biased region" description="Polar residues" evidence="14">
    <location>
        <begin position="298"/>
        <end position="321"/>
    </location>
</feature>
<evidence type="ECO:0000256" key="8">
    <source>
        <dbReference type="ARBA" id="ARBA00022525"/>
    </source>
</evidence>
<feature type="domain" description="PDZ" evidence="15">
    <location>
        <begin position="692"/>
        <end position="764"/>
    </location>
</feature>
<dbReference type="InterPro" id="IPR036034">
    <property type="entry name" value="PDZ_sf"/>
</dbReference>
<feature type="compositionally biased region" description="Polar residues" evidence="14">
    <location>
        <begin position="56"/>
        <end position="65"/>
    </location>
</feature>
<dbReference type="PANTHER" id="PTHR48484:SF2">
    <property type="entry name" value="PRO-INTERLEUKIN-16"/>
    <property type="match status" value="1"/>
</dbReference>
<feature type="region of interest" description="Disordered" evidence="14">
    <location>
        <begin position="200"/>
        <end position="553"/>
    </location>
</feature>
<protein>
    <recommendedName>
        <fullName evidence="4">Pro-interleukin-16</fullName>
    </recommendedName>
</protein>
<evidence type="ECO:0000256" key="14">
    <source>
        <dbReference type="SAM" id="MobiDB-lite"/>
    </source>
</evidence>
<accession>A0A6P8FI45</accession>
<dbReference type="GO" id="GO:0005615">
    <property type="term" value="C:extracellular space"/>
    <property type="evidence" value="ECO:0007669"/>
    <property type="project" value="UniProtKB-KW"/>
</dbReference>
<dbReference type="GO" id="GO:0050930">
    <property type="term" value="P:induction of positive chemotaxis"/>
    <property type="evidence" value="ECO:0007669"/>
    <property type="project" value="InterPro"/>
</dbReference>
<dbReference type="PANTHER" id="PTHR48484">
    <property type="entry name" value="PRO-INTERLEUKIN-16"/>
    <property type="match status" value="1"/>
</dbReference>
<feature type="domain" description="PDZ" evidence="15">
    <location>
        <begin position="811"/>
        <end position="895"/>
    </location>
</feature>
<dbReference type="FunFam" id="2.30.42.10:FF:000122">
    <property type="entry name" value="Pro-interleukin-16"/>
    <property type="match status" value="1"/>
</dbReference>
<reference evidence="17" key="1">
    <citation type="submission" date="2025-08" db="UniProtKB">
        <authorList>
            <consortium name="RefSeq"/>
        </authorList>
    </citation>
    <scope>IDENTIFICATION</scope>
</reference>
<evidence type="ECO:0000256" key="6">
    <source>
        <dbReference type="ARBA" id="ARBA00022500"/>
    </source>
</evidence>
<dbReference type="SUPFAM" id="SSF50156">
    <property type="entry name" value="PDZ domain-like"/>
    <property type="match status" value="2"/>
</dbReference>
<feature type="region of interest" description="Disordered" evidence="14">
    <location>
        <begin position="1"/>
        <end position="34"/>
    </location>
</feature>
<dbReference type="KEGG" id="char:105891129"/>
<evidence type="ECO:0000256" key="3">
    <source>
        <dbReference type="ARBA" id="ARBA00004613"/>
    </source>
</evidence>
<feature type="compositionally biased region" description="Polar residues" evidence="14">
    <location>
        <begin position="244"/>
        <end position="257"/>
    </location>
</feature>
<dbReference type="SMART" id="SM00228">
    <property type="entry name" value="PDZ"/>
    <property type="match status" value="2"/>
</dbReference>
<keyword evidence="8" id="KW-0964">Secreted</keyword>
<feature type="compositionally biased region" description="Polar residues" evidence="14">
    <location>
        <begin position="532"/>
        <end position="546"/>
    </location>
</feature>
<feature type="region of interest" description="Disordered" evidence="14">
    <location>
        <begin position="591"/>
        <end position="622"/>
    </location>
</feature>
<dbReference type="CTD" id="3603"/>
<dbReference type="GO" id="GO:0042609">
    <property type="term" value="F:CD4 receptor binding"/>
    <property type="evidence" value="ECO:0007669"/>
    <property type="project" value="TreeGrafter"/>
</dbReference>
<name>A0A6P8FI45_CLUHA</name>
<dbReference type="Gene3D" id="2.30.42.10">
    <property type="match status" value="2"/>
</dbReference>
<dbReference type="InterPro" id="IPR055287">
    <property type="entry name" value="IL-16-like"/>
</dbReference>
<comment type="subcellular location">
    <subcellularLocation>
        <location evidence="2">Cytoplasm</location>
    </subcellularLocation>
    <subcellularLocation>
        <location evidence="1">Nucleus</location>
    </subcellularLocation>
    <subcellularLocation>
        <location evidence="3">Secreted</location>
    </subcellularLocation>
</comment>
<dbReference type="GO" id="GO:0005737">
    <property type="term" value="C:cytoplasm"/>
    <property type="evidence" value="ECO:0007669"/>
    <property type="project" value="UniProtKB-SubCell"/>
</dbReference>
<keyword evidence="9" id="KW-0677">Repeat</keyword>